<dbReference type="InterPro" id="IPR001343">
    <property type="entry name" value="Hemolysn_Ca-bd"/>
</dbReference>
<dbReference type="AlphaFoldDB" id="A0A2T0W508"/>
<keyword evidence="3" id="KW-1185">Reference proteome</keyword>
<dbReference type="Proteomes" id="UP000238007">
    <property type="component" value="Unassembled WGS sequence"/>
</dbReference>
<dbReference type="RefSeq" id="WP_106354063.1">
    <property type="nucleotide sequence ID" value="NZ_PVTP01000001.1"/>
</dbReference>
<organism evidence="2 3">
    <name type="scientific">Yoonia maritima</name>
    <dbReference type="NCBI Taxonomy" id="1435347"/>
    <lineage>
        <taxon>Bacteria</taxon>
        <taxon>Pseudomonadati</taxon>
        <taxon>Pseudomonadota</taxon>
        <taxon>Alphaproteobacteria</taxon>
        <taxon>Rhodobacterales</taxon>
        <taxon>Paracoccaceae</taxon>
        <taxon>Yoonia</taxon>
    </lineage>
</organism>
<evidence type="ECO:0000313" key="2">
    <source>
        <dbReference type="EMBL" id="PRY80471.1"/>
    </source>
</evidence>
<dbReference type="PANTHER" id="PTHR13802:SF64">
    <property type="entry name" value="DENDRITE EXTENSION DEFECTIVE PROTEIN 1"/>
    <property type="match status" value="1"/>
</dbReference>
<sequence length="574" mass="59891">MNTGLGGPAGYGENVFSTSGLTAGNLDDGSILVDVTSVFGATGIDYYGTDYTGIYINSNGLITFEGPETSYQPSGIDNYTDPAIAPFWSDVDLNKGGEIYWDLDPANGTVTVTWDGVAPFSGTGSNSFQMILSDTGDGNFSVEFIYENIDWTEGYGGAGPATVGFTDGGSNLTTLPGSGDATALTQFDTTDFGNGDPDGTWESDVVGGVTLSSDGIVSGTSGDDVIDASYDGDPENDFVDGADGTGANRNDDVISAGAGNDTISAGDGDDSVFGGSGHDIIDGGLGADTLRGEDGDDTITVAQGDTATGGDGDDTFLVTDLGEPGISTITITGGEGDETDGDTLNFQDLVGIGGVTYTNTDDAAGGLSGVATLLDGTVVNFSEIENVIICFTAGTRIATPYGQRPIETLDIGDIVLTKGNGPQPIRWIGKRTVPAIGKLAPIRIKAGVFANTRDLLVSPQHRMIYDGWKTQINFNQDEVLIAAKHLVNDDTVIRETADEVTYIHIMFDRHEIVFAEDAASESFFPGSSGLDAVEHEAREELFSIFPELRSLPTAFGPTARMCLRQFEAQLLNAT</sequence>
<dbReference type="SMART" id="SM00539">
    <property type="entry name" value="NIDO"/>
    <property type="match status" value="1"/>
</dbReference>
<dbReference type="Gene3D" id="2.150.10.10">
    <property type="entry name" value="Serralysin-like metalloprotease, C-terminal"/>
    <property type="match status" value="1"/>
</dbReference>
<dbReference type="OrthoDB" id="6305173at2"/>
<gene>
    <name evidence="2" type="ORF">CLV80_101325</name>
</gene>
<comment type="caution">
    <text evidence="2">The sequence shown here is derived from an EMBL/GenBank/DDBJ whole genome shotgun (WGS) entry which is preliminary data.</text>
</comment>
<dbReference type="Pfam" id="PF06119">
    <property type="entry name" value="NIDO"/>
    <property type="match status" value="2"/>
</dbReference>
<dbReference type="InterPro" id="IPR028992">
    <property type="entry name" value="Hedgehog/Intein_dom"/>
</dbReference>
<dbReference type="GO" id="GO:0005509">
    <property type="term" value="F:calcium ion binding"/>
    <property type="evidence" value="ECO:0007669"/>
    <property type="project" value="InterPro"/>
</dbReference>
<dbReference type="PANTHER" id="PTHR13802">
    <property type="entry name" value="MUCIN 4-RELATED"/>
    <property type="match status" value="1"/>
</dbReference>
<accession>A0A2T0W508</accession>
<dbReference type="GO" id="GO:0007160">
    <property type="term" value="P:cell-matrix adhesion"/>
    <property type="evidence" value="ECO:0007669"/>
    <property type="project" value="InterPro"/>
</dbReference>
<dbReference type="InterPro" id="IPR036844">
    <property type="entry name" value="Hint_dom_sf"/>
</dbReference>
<dbReference type="Gene3D" id="2.170.16.10">
    <property type="entry name" value="Hedgehog/Intein (Hint) domain"/>
    <property type="match status" value="1"/>
</dbReference>
<proteinExistence type="predicted"/>
<dbReference type="InterPro" id="IPR011049">
    <property type="entry name" value="Serralysin-like_metalloprot_C"/>
</dbReference>
<dbReference type="SUPFAM" id="SSF51294">
    <property type="entry name" value="Hedgehog/intein (Hint) domain"/>
    <property type="match status" value="1"/>
</dbReference>
<protein>
    <submittedName>
        <fullName evidence="2">Ca2+-binding RTX toxin-like protein</fullName>
    </submittedName>
</protein>
<dbReference type="InterPro" id="IPR003886">
    <property type="entry name" value="NIDO_dom"/>
</dbReference>
<dbReference type="EMBL" id="PVTP01000001">
    <property type="protein sequence ID" value="PRY80471.1"/>
    <property type="molecule type" value="Genomic_DNA"/>
</dbReference>
<dbReference type="SUPFAM" id="SSF51120">
    <property type="entry name" value="beta-Roll"/>
    <property type="match status" value="1"/>
</dbReference>
<name>A0A2T0W508_9RHOB</name>
<dbReference type="PRINTS" id="PR00313">
    <property type="entry name" value="CABNDNGRPT"/>
</dbReference>
<reference evidence="2 3" key="1">
    <citation type="submission" date="2018-03" db="EMBL/GenBank/DDBJ databases">
        <title>Genomic Encyclopedia of Archaeal and Bacterial Type Strains, Phase II (KMG-II): from individual species to whole genera.</title>
        <authorList>
            <person name="Goeker M."/>
        </authorList>
    </citation>
    <scope>NUCLEOTIDE SEQUENCE [LARGE SCALE GENOMIC DNA]</scope>
    <source>
        <strain evidence="2 3">DSM 101533</strain>
    </source>
</reference>
<feature type="domain" description="NIDO" evidence="1">
    <location>
        <begin position="86"/>
        <end position="210"/>
    </location>
</feature>
<evidence type="ECO:0000259" key="1">
    <source>
        <dbReference type="SMART" id="SM00539"/>
    </source>
</evidence>
<dbReference type="InterPro" id="IPR051495">
    <property type="entry name" value="Epithelial_Barrier/Signaling"/>
</dbReference>
<dbReference type="Pfam" id="PF13403">
    <property type="entry name" value="Hint_2"/>
    <property type="match status" value="1"/>
</dbReference>
<evidence type="ECO:0000313" key="3">
    <source>
        <dbReference type="Proteomes" id="UP000238007"/>
    </source>
</evidence>
<dbReference type="Pfam" id="PF00353">
    <property type="entry name" value="HemolysinCabind"/>
    <property type="match status" value="1"/>
</dbReference>